<dbReference type="EMBL" id="JAVRRD010000011">
    <property type="protein sequence ID" value="KAK5053950.1"/>
    <property type="molecule type" value="Genomic_DNA"/>
</dbReference>
<evidence type="ECO:0000256" key="1">
    <source>
        <dbReference type="SAM" id="MobiDB-lite"/>
    </source>
</evidence>
<comment type="caution">
    <text evidence="3">The sequence shown here is derived from an EMBL/GenBank/DDBJ whole genome shotgun (WGS) entry which is preliminary data.</text>
</comment>
<keyword evidence="4" id="KW-1185">Reference proteome</keyword>
<evidence type="ECO:0000313" key="3">
    <source>
        <dbReference type="EMBL" id="KAK5053950.1"/>
    </source>
</evidence>
<accession>A0AAV9NBQ0</accession>
<feature type="chain" id="PRO_5043776615" description="Cyclin-like f-box protein" evidence="2">
    <location>
        <begin position="24"/>
        <end position="372"/>
    </location>
</feature>
<dbReference type="AlphaFoldDB" id="A0AAV9NBQ0"/>
<feature type="signal peptide" evidence="2">
    <location>
        <begin position="1"/>
        <end position="23"/>
    </location>
</feature>
<protein>
    <recommendedName>
        <fullName evidence="5">Cyclin-like f-box protein</fullName>
    </recommendedName>
</protein>
<dbReference type="Proteomes" id="UP001358417">
    <property type="component" value="Unassembled WGS sequence"/>
</dbReference>
<name>A0AAV9NBQ0_9EURO</name>
<dbReference type="GeneID" id="89970128"/>
<feature type="region of interest" description="Disordered" evidence="1">
    <location>
        <begin position="23"/>
        <end position="67"/>
    </location>
</feature>
<proteinExistence type="predicted"/>
<evidence type="ECO:0000256" key="2">
    <source>
        <dbReference type="SAM" id="SignalP"/>
    </source>
</evidence>
<feature type="compositionally biased region" description="Gly residues" evidence="1">
    <location>
        <begin position="34"/>
        <end position="50"/>
    </location>
</feature>
<reference evidence="3 4" key="1">
    <citation type="submission" date="2023-08" db="EMBL/GenBank/DDBJ databases">
        <title>Black Yeasts Isolated from many extreme environments.</title>
        <authorList>
            <person name="Coleine C."/>
            <person name="Stajich J.E."/>
            <person name="Selbmann L."/>
        </authorList>
    </citation>
    <scope>NUCLEOTIDE SEQUENCE [LARGE SCALE GENOMIC DNA]</scope>
    <source>
        <strain evidence="3 4">CCFEE 5792</strain>
    </source>
</reference>
<sequence>MHVFSSSLLLLLGLLLLVSPSTSAPQRLRRPGRTGNGSGNGNGNGNGNRNGNGQTAQTGRGGRGAINAANPGVNAAFDGTPVGTVKTGTATDGSTVLDKTVLLNGLPIRYRVSGPASQFKAASGIQVATAAANQTGTMGINVLLHGDGGQSFFDFPNQAVQQNLMGVVALAPDPNLFWGGGSGANRVDGVAHSAAVNALITQELPKVIAFDQSQTFFTGVSGGALLLSGFYVPAFMSQFKTGVLLNCGALPPQVPFKDAAATLSATTIHYQSTQQELALIQEQLPLTITAYEDLAAQAGLSTAQINALQTVNNSPNGGHCEFDEQGFVSGIQLMADNYANVIQAGGNGQVTGIGNVKQGVVGNENLAFSGAT</sequence>
<keyword evidence="2" id="KW-0732">Signal</keyword>
<organism evidence="3 4">
    <name type="scientific">Exophiala bonariae</name>
    <dbReference type="NCBI Taxonomy" id="1690606"/>
    <lineage>
        <taxon>Eukaryota</taxon>
        <taxon>Fungi</taxon>
        <taxon>Dikarya</taxon>
        <taxon>Ascomycota</taxon>
        <taxon>Pezizomycotina</taxon>
        <taxon>Eurotiomycetes</taxon>
        <taxon>Chaetothyriomycetidae</taxon>
        <taxon>Chaetothyriales</taxon>
        <taxon>Herpotrichiellaceae</taxon>
        <taxon>Exophiala</taxon>
    </lineage>
</organism>
<dbReference type="RefSeq" id="XP_064707075.1">
    <property type="nucleotide sequence ID" value="XM_064845530.1"/>
</dbReference>
<gene>
    <name evidence="3" type="ORF">LTR84_001912</name>
</gene>
<evidence type="ECO:0000313" key="4">
    <source>
        <dbReference type="Proteomes" id="UP001358417"/>
    </source>
</evidence>
<evidence type="ECO:0008006" key="5">
    <source>
        <dbReference type="Google" id="ProtNLM"/>
    </source>
</evidence>